<sequence length="64" mass="7402">MTIRRRIEVLEKAEQPDEAMVSFFGLEVRRSAIREAIRTIWRRPPSGLPDPGEMAAHEAEGRER</sequence>
<dbReference type="HOGENOM" id="CLU_2866446_0_0_6"/>
<feature type="region of interest" description="Disordered" evidence="1">
    <location>
        <begin position="42"/>
        <end position="64"/>
    </location>
</feature>
<gene>
    <name evidence="2" type="ordered locus">Thivi_1578</name>
</gene>
<protein>
    <submittedName>
        <fullName evidence="2">Uncharacterized protein</fullName>
    </submittedName>
</protein>
<reference evidence="2 3" key="1">
    <citation type="submission" date="2012-06" db="EMBL/GenBank/DDBJ databases">
        <title>Complete sequence of Thiocystis violascens DSM 198.</title>
        <authorList>
            <consortium name="US DOE Joint Genome Institute"/>
            <person name="Lucas S."/>
            <person name="Han J."/>
            <person name="Lapidus A."/>
            <person name="Cheng J.-F."/>
            <person name="Goodwin L."/>
            <person name="Pitluck S."/>
            <person name="Peters L."/>
            <person name="Ovchinnikova G."/>
            <person name="Teshima H."/>
            <person name="Detter J.C."/>
            <person name="Han C."/>
            <person name="Tapia R."/>
            <person name="Land M."/>
            <person name="Hauser L."/>
            <person name="Kyrpides N."/>
            <person name="Ivanova N."/>
            <person name="Pagani I."/>
            <person name="Vogl K."/>
            <person name="Liu Z."/>
            <person name="Frigaard N.-U."/>
            <person name="Bryant D."/>
            <person name="Woyke T."/>
        </authorList>
    </citation>
    <scope>NUCLEOTIDE SEQUENCE [LARGE SCALE GENOMIC DNA]</scope>
    <source>
        <strain evidence="3">ATCC 17096 / DSM 198 / 6111</strain>
    </source>
</reference>
<evidence type="ECO:0000313" key="3">
    <source>
        <dbReference type="Proteomes" id="UP000006062"/>
    </source>
</evidence>
<dbReference type="Proteomes" id="UP000006062">
    <property type="component" value="Chromosome"/>
</dbReference>
<feature type="compositionally biased region" description="Basic and acidic residues" evidence="1">
    <location>
        <begin position="55"/>
        <end position="64"/>
    </location>
</feature>
<evidence type="ECO:0000256" key="1">
    <source>
        <dbReference type="SAM" id="MobiDB-lite"/>
    </source>
</evidence>
<evidence type="ECO:0000313" key="2">
    <source>
        <dbReference type="EMBL" id="AFL73566.1"/>
    </source>
</evidence>
<accession>I3Y998</accession>
<name>I3Y998_THIV6</name>
<dbReference type="KEGG" id="tvi:Thivi_1578"/>
<organism evidence="2 3">
    <name type="scientific">Thiocystis violascens (strain ATCC 17096 / DSM 198 / 6111)</name>
    <name type="common">Chromatium violascens</name>
    <dbReference type="NCBI Taxonomy" id="765911"/>
    <lineage>
        <taxon>Bacteria</taxon>
        <taxon>Pseudomonadati</taxon>
        <taxon>Pseudomonadota</taxon>
        <taxon>Gammaproteobacteria</taxon>
        <taxon>Chromatiales</taxon>
        <taxon>Chromatiaceae</taxon>
        <taxon>Thiocystis</taxon>
    </lineage>
</organism>
<dbReference type="STRING" id="765911.Thivi_1578"/>
<keyword evidence="3" id="KW-1185">Reference proteome</keyword>
<proteinExistence type="predicted"/>
<dbReference type="RefSeq" id="WP_014778032.1">
    <property type="nucleotide sequence ID" value="NC_018012.1"/>
</dbReference>
<dbReference type="EMBL" id="CP003154">
    <property type="protein sequence ID" value="AFL73566.1"/>
    <property type="molecule type" value="Genomic_DNA"/>
</dbReference>
<dbReference type="AlphaFoldDB" id="I3Y998"/>